<accession>A0A015JSD2</accession>
<organism evidence="1 2">
    <name type="scientific">Rhizophagus irregularis (strain DAOM 197198w)</name>
    <name type="common">Glomus intraradices</name>
    <dbReference type="NCBI Taxonomy" id="1432141"/>
    <lineage>
        <taxon>Eukaryota</taxon>
        <taxon>Fungi</taxon>
        <taxon>Fungi incertae sedis</taxon>
        <taxon>Mucoromycota</taxon>
        <taxon>Glomeromycotina</taxon>
        <taxon>Glomeromycetes</taxon>
        <taxon>Glomerales</taxon>
        <taxon>Glomeraceae</taxon>
        <taxon>Rhizophagus</taxon>
    </lineage>
</organism>
<dbReference type="SUPFAM" id="SSF52047">
    <property type="entry name" value="RNI-like"/>
    <property type="match status" value="1"/>
</dbReference>
<dbReference type="Gene3D" id="3.80.10.10">
    <property type="entry name" value="Ribonuclease Inhibitor"/>
    <property type="match status" value="1"/>
</dbReference>
<dbReference type="SMR" id="A0A015JSD2"/>
<proteinExistence type="predicted"/>
<dbReference type="AlphaFoldDB" id="A0A015JSD2"/>
<protein>
    <recommendedName>
        <fullName evidence="3">F-box domain-containing protein</fullName>
    </recommendedName>
</protein>
<dbReference type="Proteomes" id="UP000022910">
    <property type="component" value="Unassembled WGS sequence"/>
</dbReference>
<dbReference type="EMBL" id="JEMT01016657">
    <property type="protein sequence ID" value="EXX70185.1"/>
    <property type="molecule type" value="Genomic_DNA"/>
</dbReference>
<evidence type="ECO:0000313" key="2">
    <source>
        <dbReference type="Proteomes" id="UP000022910"/>
    </source>
</evidence>
<gene>
    <name evidence="1" type="ORF">RirG_089730</name>
</gene>
<comment type="caution">
    <text evidence="1">The sequence shown here is derived from an EMBL/GenBank/DDBJ whole genome shotgun (WGS) entry which is preliminary data.</text>
</comment>
<dbReference type="OrthoDB" id="2330093at2759"/>
<name>A0A015JSD2_RHIIW</name>
<evidence type="ECO:0000313" key="1">
    <source>
        <dbReference type="EMBL" id="EXX70185.1"/>
    </source>
</evidence>
<reference evidence="1 2" key="1">
    <citation type="submission" date="2014-02" db="EMBL/GenBank/DDBJ databases">
        <title>Single nucleus genome sequencing reveals high similarity among nuclei of an endomycorrhizal fungus.</title>
        <authorList>
            <person name="Lin K."/>
            <person name="Geurts R."/>
            <person name="Zhang Z."/>
            <person name="Limpens E."/>
            <person name="Saunders D.G."/>
            <person name="Mu D."/>
            <person name="Pang E."/>
            <person name="Cao H."/>
            <person name="Cha H."/>
            <person name="Lin T."/>
            <person name="Zhou Q."/>
            <person name="Shang Y."/>
            <person name="Li Y."/>
            <person name="Ivanov S."/>
            <person name="Sharma T."/>
            <person name="Velzen R.V."/>
            <person name="Ruijter N.D."/>
            <person name="Aanen D.K."/>
            <person name="Win J."/>
            <person name="Kamoun S."/>
            <person name="Bisseling T."/>
            <person name="Huang S."/>
        </authorList>
    </citation>
    <scope>NUCLEOTIDE SEQUENCE [LARGE SCALE GENOMIC DNA]</scope>
    <source>
        <strain evidence="2">DAOM197198w</strain>
    </source>
</reference>
<dbReference type="HOGENOM" id="CLU_028913_2_1_1"/>
<dbReference type="STRING" id="1432141.A0A015JSD2"/>
<sequence>MSVPSIQISSISKKSIIPLPEDCTYEIIQQLPEDTSILHKFLFVNRFWCKCIISILWKIPFNKINENKIKQTRLIHTYLGCLDEEEKNYIEKDNLFNLPLIKKPFFNYARYLVRFTISELDSSVRAWYDNYMELKYERIIKCIMNSIYHLFIRSNNNHLVSLEFKKDWIHSWSWEKVLQDNIKLSSIKKLNIELHEDLEEDGDYILSDLKFYNILLSRCNYLQSLKIYFKTHSKNYFKYFSSNQIIKMIQVQKNLQILNISNFYQYGLELTKIISSLSSQINSLKELQFIEVNFTNCSLIGLKICLNLDSLSFTSCNGLTIDHINSLSNSSFKLKSLYFYDQTTIYQNIITKILSLFGNSLTKFGTSLLTDFVIETTSIRCSNIKYLSIIIENDDLLHHKIFHWIYNLELLELDITIYIRDTYEFFKLLGKNLPITLKILKLSCHYISHNSLRNLFSSRVNLERLIFRNSYEFTYDCLMVIYEYIRYYENFKELTFKTYKKEWSLRDLKVLKEIKKYCPLVNCEFGISTVEEMLDECILEDFLF</sequence>
<dbReference type="InterPro" id="IPR032675">
    <property type="entry name" value="LRR_dom_sf"/>
</dbReference>
<keyword evidence="2" id="KW-1185">Reference proteome</keyword>
<evidence type="ECO:0008006" key="3">
    <source>
        <dbReference type="Google" id="ProtNLM"/>
    </source>
</evidence>